<name>A0A448YGK4_BRENA</name>
<organism evidence="2 3">
    <name type="scientific">Brettanomyces naardenensis</name>
    <name type="common">Yeast</name>
    <dbReference type="NCBI Taxonomy" id="13370"/>
    <lineage>
        <taxon>Eukaryota</taxon>
        <taxon>Fungi</taxon>
        <taxon>Dikarya</taxon>
        <taxon>Ascomycota</taxon>
        <taxon>Saccharomycotina</taxon>
        <taxon>Pichiomycetes</taxon>
        <taxon>Pichiales</taxon>
        <taxon>Pichiaceae</taxon>
        <taxon>Brettanomyces</taxon>
    </lineage>
</organism>
<dbReference type="AlphaFoldDB" id="A0A448YGK4"/>
<dbReference type="OrthoDB" id="4044171at2759"/>
<dbReference type="FunCoup" id="A0A448YGK4">
    <property type="interactions" value="474"/>
</dbReference>
<reference evidence="2 3" key="1">
    <citation type="submission" date="2018-12" db="EMBL/GenBank/DDBJ databases">
        <authorList>
            <person name="Tiukova I."/>
            <person name="Dainat J."/>
        </authorList>
    </citation>
    <scope>NUCLEOTIDE SEQUENCE [LARGE SCALE GENOMIC DNA]</scope>
</reference>
<protein>
    <submittedName>
        <fullName evidence="2">DEKNAAC100550</fullName>
    </submittedName>
</protein>
<keyword evidence="3" id="KW-1185">Reference proteome</keyword>
<dbReference type="InterPro" id="IPR035187">
    <property type="entry name" value="Mpm1"/>
</dbReference>
<accession>A0A448YGK4</accession>
<feature type="region of interest" description="Disordered" evidence="1">
    <location>
        <begin position="1"/>
        <end position="34"/>
    </location>
</feature>
<feature type="compositionally biased region" description="Basic and acidic residues" evidence="1">
    <location>
        <begin position="1"/>
        <end position="18"/>
    </location>
</feature>
<sequence>MGVYDPSRDKDLSEKVDESQIDSDSPIPSSISDSVKSIVSKTNDLTSSSFNRMLDMSRQLFNSENNPYSLFDDSIGNTPFFKTFKSLYGSESRPDGYVTYPIPSVELYSNCKKMNGLAAWDTHGYWHCLFPRANIPEEALSDPDTISREDVEADLDHKKYGVFFENFNDLMDWKVKMRDLMKEKKDKQWSQYREQEKAKWDFLNPGEKKEREVENVRKDEPKDSIYDIHSSTSSSLPETDGVYRYASGTSSSTEVNTLDNGDIEKTTCVRRYYDDGSSEEREYKEIIDAKTGKSKTVDQNITKFPNKSAARKGGWFWNKKGKNGKNDDE</sequence>
<dbReference type="InParanoid" id="A0A448YGK4"/>
<feature type="compositionally biased region" description="Low complexity" evidence="1">
    <location>
        <begin position="22"/>
        <end position="34"/>
    </location>
</feature>
<dbReference type="Proteomes" id="UP000290900">
    <property type="component" value="Unassembled WGS sequence"/>
</dbReference>
<evidence type="ECO:0000256" key="1">
    <source>
        <dbReference type="SAM" id="MobiDB-lite"/>
    </source>
</evidence>
<evidence type="ECO:0000313" key="3">
    <source>
        <dbReference type="Proteomes" id="UP000290900"/>
    </source>
</evidence>
<gene>
    <name evidence="2" type="ORF">BRENAR_LOCUS819</name>
</gene>
<evidence type="ECO:0000313" key="2">
    <source>
        <dbReference type="EMBL" id="VEU20084.1"/>
    </source>
</evidence>
<dbReference type="Pfam" id="PF17234">
    <property type="entry name" value="MPM1"/>
    <property type="match status" value="1"/>
</dbReference>
<dbReference type="STRING" id="13370.A0A448YGK4"/>
<proteinExistence type="predicted"/>
<dbReference type="EMBL" id="CAACVR010000001">
    <property type="protein sequence ID" value="VEU20084.1"/>
    <property type="molecule type" value="Genomic_DNA"/>
</dbReference>